<dbReference type="PANTHER" id="PTHR42916:SF1">
    <property type="entry name" value="PROTEIN PHYLLO, CHLOROPLASTIC"/>
    <property type="match status" value="1"/>
</dbReference>
<dbReference type="EMBL" id="PYYB01000006">
    <property type="protein sequence ID" value="PTL54149.1"/>
    <property type="molecule type" value="Genomic_DNA"/>
</dbReference>
<accession>A0A2T4UBC0</accession>
<name>A0A2T4UBC0_9ACTN</name>
<dbReference type="Proteomes" id="UP000240739">
    <property type="component" value="Unassembled WGS sequence"/>
</dbReference>
<keyword evidence="4" id="KW-1185">Reference proteome</keyword>
<feature type="domain" description="AB hydrolase-1" evidence="2">
    <location>
        <begin position="9"/>
        <end position="241"/>
    </location>
</feature>
<evidence type="ECO:0000313" key="4">
    <source>
        <dbReference type="Proteomes" id="UP000240739"/>
    </source>
</evidence>
<evidence type="ECO:0000259" key="2">
    <source>
        <dbReference type="Pfam" id="PF12697"/>
    </source>
</evidence>
<proteinExistence type="predicted"/>
<dbReference type="InterPro" id="IPR000073">
    <property type="entry name" value="AB_hydrolase_1"/>
</dbReference>
<reference evidence="3 4" key="1">
    <citation type="submission" date="2018-03" db="EMBL/GenBank/DDBJ databases">
        <title>Aquarubrobacter algicola gen. nov., sp. nov., a novel actinobacterium isolated from shallow eutrophic lake during the end of cyanobacterial harmful algal blooms.</title>
        <authorList>
            <person name="Chun S.J."/>
        </authorList>
    </citation>
    <scope>NUCLEOTIDE SEQUENCE [LARGE SCALE GENOMIC DNA]</scope>
    <source>
        <strain evidence="3 4">Seoho-28</strain>
    </source>
</reference>
<dbReference type="InterPro" id="IPR029058">
    <property type="entry name" value="AB_hydrolase_fold"/>
</dbReference>
<dbReference type="GO" id="GO:0016829">
    <property type="term" value="F:lyase activity"/>
    <property type="evidence" value="ECO:0007669"/>
    <property type="project" value="UniProtKB-KW"/>
</dbReference>
<gene>
    <name evidence="3" type="ORF">C7Y72_22310</name>
</gene>
<keyword evidence="1" id="KW-0456">Lyase</keyword>
<dbReference type="Pfam" id="PF12697">
    <property type="entry name" value="Abhydrolase_6"/>
    <property type="match status" value="1"/>
</dbReference>
<evidence type="ECO:0000256" key="1">
    <source>
        <dbReference type="ARBA" id="ARBA00023239"/>
    </source>
</evidence>
<dbReference type="AlphaFoldDB" id="A0A2T4UBC0"/>
<dbReference type="Gene3D" id="3.40.50.1820">
    <property type="entry name" value="alpha/beta hydrolase"/>
    <property type="match status" value="1"/>
</dbReference>
<organism evidence="3 4">
    <name type="scientific">Paraconexibacter algicola</name>
    <dbReference type="NCBI Taxonomy" id="2133960"/>
    <lineage>
        <taxon>Bacteria</taxon>
        <taxon>Bacillati</taxon>
        <taxon>Actinomycetota</taxon>
        <taxon>Thermoleophilia</taxon>
        <taxon>Solirubrobacterales</taxon>
        <taxon>Paraconexibacteraceae</taxon>
        <taxon>Paraconexibacter</taxon>
    </lineage>
</organism>
<dbReference type="SUPFAM" id="SSF53474">
    <property type="entry name" value="alpha/beta-Hydrolases"/>
    <property type="match status" value="1"/>
</dbReference>
<protein>
    <submittedName>
        <fullName evidence="3">2-succinyl-6-hydroxy-2, 4-cyclohexadiene-1-carboxylate synthase</fullName>
    </submittedName>
</protein>
<sequence length="245" mass="25159">MSTVAVMTMVLLHGFAGSRASWDAVRAAAGGEAYPALPLDLRGHGDRAHVRPVDVEACVADVLGALPDRPVGLSGYSLGGRVALHAAVAAPQRFSRLVLVATTAGIADEQERAARRAADDRLADALLAGGLDAFAARWSAQPLFADDPPAVRAAQEAEVRAGDPQALAAVLRGLSPGRVPALWDRLGALDLPVDVVVGGRDAKYRALGERLAAALPQARLHVLDGAGHGLLREAPAAVAAVLRGG</sequence>
<evidence type="ECO:0000313" key="3">
    <source>
        <dbReference type="EMBL" id="PTL54149.1"/>
    </source>
</evidence>
<comment type="caution">
    <text evidence="3">The sequence shown here is derived from an EMBL/GenBank/DDBJ whole genome shotgun (WGS) entry which is preliminary data.</text>
</comment>
<dbReference type="PANTHER" id="PTHR42916">
    <property type="entry name" value="2-SUCCINYL-5-ENOLPYRUVYL-6-HYDROXY-3-CYCLOHEXENE-1-CARBOXYLATE SYNTHASE"/>
    <property type="match status" value="1"/>
</dbReference>